<feature type="transmembrane region" description="Helical" evidence="5">
    <location>
        <begin position="68"/>
        <end position="86"/>
    </location>
</feature>
<feature type="transmembrane region" description="Helical" evidence="5">
    <location>
        <begin position="234"/>
        <end position="251"/>
    </location>
</feature>
<keyword evidence="4 5" id="KW-0472">Membrane</keyword>
<organism evidence="6 7">
    <name type="scientific">Paenibacillus oralis</name>
    <dbReference type="NCBI Taxonomy" id="2490856"/>
    <lineage>
        <taxon>Bacteria</taxon>
        <taxon>Bacillati</taxon>
        <taxon>Bacillota</taxon>
        <taxon>Bacilli</taxon>
        <taxon>Bacillales</taxon>
        <taxon>Paenibacillaceae</taxon>
        <taxon>Paenibacillus</taxon>
    </lineage>
</organism>
<dbReference type="PANTHER" id="PTHR33514:SF13">
    <property type="entry name" value="PROTEIN ABCI12, CHLOROPLASTIC"/>
    <property type="match status" value="1"/>
</dbReference>
<protein>
    <submittedName>
        <fullName evidence="6">Energy-coupling factor transporter transmembrane protein EcfT</fullName>
    </submittedName>
</protein>
<evidence type="ECO:0000313" key="7">
    <source>
        <dbReference type="Proteomes" id="UP000267017"/>
    </source>
</evidence>
<keyword evidence="7" id="KW-1185">Reference proteome</keyword>
<dbReference type="GO" id="GO:0005886">
    <property type="term" value="C:plasma membrane"/>
    <property type="evidence" value="ECO:0007669"/>
    <property type="project" value="TreeGrafter"/>
</dbReference>
<feature type="transmembrane region" description="Helical" evidence="5">
    <location>
        <begin position="106"/>
        <end position="125"/>
    </location>
</feature>
<dbReference type="OrthoDB" id="92887at2"/>
<dbReference type="CDD" id="cd16914">
    <property type="entry name" value="EcfT"/>
    <property type="match status" value="1"/>
</dbReference>
<evidence type="ECO:0000256" key="4">
    <source>
        <dbReference type="ARBA" id="ARBA00023136"/>
    </source>
</evidence>
<dbReference type="Proteomes" id="UP000267017">
    <property type="component" value="Unassembled WGS sequence"/>
</dbReference>
<evidence type="ECO:0000256" key="5">
    <source>
        <dbReference type="SAM" id="Phobius"/>
    </source>
</evidence>
<keyword evidence="2 5" id="KW-0812">Transmembrane</keyword>
<gene>
    <name evidence="6" type="ORF">EHV15_13175</name>
</gene>
<sequence>MTVKKLYSARVPLQALDPLSKLVALLCVAALSMHWDKAAPLTAMLLFLVGTARYGAGMPWGKLGRRMGYIAGFGVPLFAITALAAPSSGEAISAGFLSIPVHSLSAAAAVCLRMFCLFISSLIYIETTDPKQFVVMMTTRLKLPYRFVFGVSVALTFLPLLAEEGRVAADARKIRSARAPGGLAERLAQVRGRLLAVFAGAIRRIEQTAGAMDAKGFGAYPERTFLREAALSRGGVWLMAFSVIFSAGLWFI</sequence>
<reference evidence="6 7" key="1">
    <citation type="submission" date="2018-11" db="EMBL/GenBank/DDBJ databases">
        <title>Genome sequencing of Paenibacillus sp. KCOM 3021 (= ChDC PVNT-B20).</title>
        <authorList>
            <person name="Kook J.-K."/>
            <person name="Park S.-N."/>
            <person name="Lim Y.K."/>
        </authorList>
    </citation>
    <scope>NUCLEOTIDE SEQUENCE [LARGE SCALE GENOMIC DNA]</scope>
    <source>
        <strain evidence="6 7">KCOM 3021</strain>
    </source>
</reference>
<proteinExistence type="predicted"/>
<feature type="transmembrane region" description="Helical" evidence="5">
    <location>
        <begin position="38"/>
        <end position="56"/>
    </location>
</feature>
<feature type="transmembrane region" description="Helical" evidence="5">
    <location>
        <begin position="145"/>
        <end position="162"/>
    </location>
</feature>
<evidence type="ECO:0000256" key="3">
    <source>
        <dbReference type="ARBA" id="ARBA00022989"/>
    </source>
</evidence>
<dbReference type="PANTHER" id="PTHR33514">
    <property type="entry name" value="PROTEIN ABCI12, CHLOROPLASTIC"/>
    <property type="match status" value="1"/>
</dbReference>
<name>A0A3P3UD35_9BACL</name>
<accession>A0A3P3UD35</accession>
<evidence type="ECO:0000256" key="2">
    <source>
        <dbReference type="ARBA" id="ARBA00022692"/>
    </source>
</evidence>
<evidence type="ECO:0000256" key="1">
    <source>
        <dbReference type="ARBA" id="ARBA00004141"/>
    </source>
</evidence>
<dbReference type="EMBL" id="RRCN01000001">
    <property type="protein sequence ID" value="RRJ67548.1"/>
    <property type="molecule type" value="Genomic_DNA"/>
</dbReference>
<comment type="caution">
    <text evidence="6">The sequence shown here is derived from an EMBL/GenBank/DDBJ whole genome shotgun (WGS) entry which is preliminary data.</text>
</comment>
<comment type="subcellular location">
    <subcellularLocation>
        <location evidence="1">Membrane</location>
        <topology evidence="1">Multi-pass membrane protein</topology>
    </subcellularLocation>
</comment>
<dbReference type="AlphaFoldDB" id="A0A3P3UD35"/>
<evidence type="ECO:0000313" key="6">
    <source>
        <dbReference type="EMBL" id="RRJ67548.1"/>
    </source>
</evidence>
<keyword evidence="3 5" id="KW-1133">Transmembrane helix</keyword>
<dbReference type="InterPro" id="IPR003339">
    <property type="entry name" value="ABC/ECF_trnsptr_transmembrane"/>
</dbReference>
<dbReference type="Pfam" id="PF02361">
    <property type="entry name" value="CbiQ"/>
    <property type="match status" value="1"/>
</dbReference>